<protein>
    <recommendedName>
        <fullName evidence="17">Circadian input-output histidine kinase CikA</fullName>
        <ecNumber evidence="4">2.7.13.3</ecNumber>
    </recommendedName>
    <alternativeName>
        <fullName evidence="16">Sensory/regulatory protein RpfC</fullName>
    </alternativeName>
</protein>
<dbReference type="InterPro" id="IPR036097">
    <property type="entry name" value="HisK_dim/P_sf"/>
</dbReference>
<dbReference type="InterPro" id="IPR001610">
    <property type="entry name" value="PAC"/>
</dbReference>
<gene>
    <name evidence="27" type="ORF">A6769_02810</name>
</gene>
<keyword evidence="11" id="KW-0067">ATP-binding</keyword>
<dbReference type="InterPro" id="IPR000700">
    <property type="entry name" value="PAS-assoc_C"/>
</dbReference>
<dbReference type="Gene3D" id="3.30.450.40">
    <property type="match status" value="2"/>
</dbReference>
<dbReference type="CDD" id="cd00130">
    <property type="entry name" value="PAS"/>
    <property type="match status" value="2"/>
</dbReference>
<comment type="subunit">
    <text evidence="15">At low DSF concentrations, interacts with RpfF.</text>
</comment>
<dbReference type="SMART" id="SM01079">
    <property type="entry name" value="CHASE"/>
    <property type="match status" value="1"/>
</dbReference>
<dbReference type="SUPFAM" id="SSF55781">
    <property type="entry name" value="GAF domain-like"/>
    <property type="match status" value="2"/>
</dbReference>
<evidence type="ECO:0000256" key="20">
    <source>
        <dbReference type="SAM" id="Phobius"/>
    </source>
</evidence>
<reference evidence="27 28" key="1">
    <citation type="submission" date="2016-04" db="EMBL/GenBank/DDBJ databases">
        <authorList>
            <person name="Evans L.H."/>
            <person name="Alamgir A."/>
            <person name="Owens N."/>
            <person name="Weber N.D."/>
            <person name="Virtaneva K."/>
            <person name="Barbian K."/>
            <person name="Babar A."/>
            <person name="Rosenke K."/>
        </authorList>
    </citation>
    <scope>NUCLEOTIDE SEQUENCE [LARGE SCALE GENOMIC DNA]</scope>
    <source>
        <strain evidence="27">NIES-2108</strain>
    </source>
</reference>
<organism evidence="27 28">
    <name type="scientific">Nostoc punctiforme NIES-2108</name>
    <dbReference type="NCBI Taxonomy" id="1356359"/>
    <lineage>
        <taxon>Bacteria</taxon>
        <taxon>Bacillati</taxon>
        <taxon>Cyanobacteriota</taxon>
        <taxon>Cyanophyceae</taxon>
        <taxon>Nostocales</taxon>
        <taxon>Nostocaceae</taxon>
        <taxon>Nostoc</taxon>
    </lineage>
</organism>
<evidence type="ECO:0000256" key="8">
    <source>
        <dbReference type="ARBA" id="ARBA00022692"/>
    </source>
</evidence>
<evidence type="ECO:0000256" key="11">
    <source>
        <dbReference type="ARBA" id="ARBA00022840"/>
    </source>
</evidence>
<dbReference type="Gene3D" id="3.30.450.350">
    <property type="entry name" value="CHASE domain"/>
    <property type="match status" value="1"/>
</dbReference>
<dbReference type="PRINTS" id="PR00344">
    <property type="entry name" value="BCTRLSENSOR"/>
</dbReference>
<dbReference type="SMART" id="SM00086">
    <property type="entry name" value="PAC"/>
    <property type="match status" value="3"/>
</dbReference>
<evidence type="ECO:0000256" key="5">
    <source>
        <dbReference type="ARBA" id="ARBA00022475"/>
    </source>
</evidence>
<dbReference type="PROSITE" id="PS50113">
    <property type="entry name" value="PAC"/>
    <property type="match status" value="3"/>
</dbReference>
<keyword evidence="9" id="KW-0547">Nucleotide-binding</keyword>
<dbReference type="Gene3D" id="3.30.565.10">
    <property type="entry name" value="Histidine kinase-like ATPase, C-terminal domain"/>
    <property type="match status" value="1"/>
</dbReference>
<dbReference type="SMART" id="SM00065">
    <property type="entry name" value="GAF"/>
    <property type="match status" value="2"/>
</dbReference>
<keyword evidence="8 20" id="KW-0812">Transmembrane</keyword>
<evidence type="ECO:0000256" key="15">
    <source>
        <dbReference type="ARBA" id="ARBA00064003"/>
    </source>
</evidence>
<dbReference type="CDD" id="cd00088">
    <property type="entry name" value="HPT"/>
    <property type="match status" value="1"/>
</dbReference>
<evidence type="ECO:0000256" key="14">
    <source>
        <dbReference type="ARBA" id="ARBA00023136"/>
    </source>
</evidence>
<dbReference type="Pfam" id="PF01627">
    <property type="entry name" value="Hpt"/>
    <property type="match status" value="1"/>
</dbReference>
<evidence type="ECO:0000313" key="28">
    <source>
        <dbReference type="Proteomes" id="UP000252085"/>
    </source>
</evidence>
<dbReference type="PROSITE" id="PS50110">
    <property type="entry name" value="RESPONSE_REGULATORY"/>
    <property type="match status" value="2"/>
</dbReference>
<dbReference type="Pfam" id="PF03924">
    <property type="entry name" value="CHASE"/>
    <property type="match status" value="1"/>
</dbReference>
<dbReference type="PROSITE" id="PS50839">
    <property type="entry name" value="CHASE"/>
    <property type="match status" value="1"/>
</dbReference>
<feature type="domain" description="PAC" evidence="24">
    <location>
        <begin position="837"/>
        <end position="889"/>
    </location>
</feature>
<dbReference type="SMART" id="SM00073">
    <property type="entry name" value="HPT"/>
    <property type="match status" value="1"/>
</dbReference>
<evidence type="ECO:0000259" key="25">
    <source>
        <dbReference type="PROSITE" id="PS50839"/>
    </source>
</evidence>
<dbReference type="InterPro" id="IPR003661">
    <property type="entry name" value="HisK_dim/P_dom"/>
</dbReference>
<evidence type="ECO:0000256" key="10">
    <source>
        <dbReference type="ARBA" id="ARBA00022777"/>
    </source>
</evidence>
<keyword evidence="7" id="KW-0808">Transferase</keyword>
<dbReference type="CDD" id="cd17546">
    <property type="entry name" value="REC_hyHK_CKI1_RcsC-like"/>
    <property type="match status" value="1"/>
</dbReference>
<dbReference type="SUPFAM" id="SSF55785">
    <property type="entry name" value="PYP-like sensor domain (PAS domain)"/>
    <property type="match status" value="3"/>
</dbReference>
<comment type="similarity">
    <text evidence="3">In the N-terminal section; belongs to the phytochrome family.</text>
</comment>
<dbReference type="Gene3D" id="3.30.450.20">
    <property type="entry name" value="PAS domain"/>
    <property type="match status" value="3"/>
</dbReference>
<evidence type="ECO:0000256" key="19">
    <source>
        <dbReference type="PROSITE-ProRule" id="PRU00169"/>
    </source>
</evidence>
<dbReference type="CDD" id="cd16922">
    <property type="entry name" value="HATPase_EvgS-ArcB-TorS-like"/>
    <property type="match status" value="1"/>
</dbReference>
<dbReference type="Proteomes" id="UP000252085">
    <property type="component" value="Unassembled WGS sequence"/>
</dbReference>
<keyword evidence="13" id="KW-0902">Two-component regulatory system</keyword>
<dbReference type="InterPro" id="IPR006189">
    <property type="entry name" value="CHASE_dom"/>
</dbReference>
<feature type="domain" description="Response regulatory" evidence="22">
    <location>
        <begin position="1343"/>
        <end position="1460"/>
    </location>
</feature>
<dbReference type="PANTHER" id="PTHR45339">
    <property type="entry name" value="HYBRID SIGNAL TRANSDUCTION HISTIDINE KINASE J"/>
    <property type="match status" value="1"/>
</dbReference>
<dbReference type="Pfam" id="PF00512">
    <property type="entry name" value="HisKA"/>
    <property type="match status" value="1"/>
</dbReference>
<evidence type="ECO:0000256" key="6">
    <source>
        <dbReference type="ARBA" id="ARBA00022553"/>
    </source>
</evidence>
<dbReference type="SMART" id="SM00448">
    <property type="entry name" value="REC"/>
    <property type="match status" value="2"/>
</dbReference>
<evidence type="ECO:0000256" key="18">
    <source>
        <dbReference type="PROSITE-ProRule" id="PRU00110"/>
    </source>
</evidence>
<feature type="domain" description="PAS" evidence="23">
    <location>
        <begin position="323"/>
        <end position="394"/>
    </location>
</feature>
<feature type="modified residue" description="Phosphohistidine" evidence="18">
    <location>
        <position position="1695"/>
    </location>
</feature>
<dbReference type="SMART" id="SM00091">
    <property type="entry name" value="PAS"/>
    <property type="match status" value="3"/>
</dbReference>
<evidence type="ECO:0000256" key="3">
    <source>
        <dbReference type="ARBA" id="ARBA00006402"/>
    </source>
</evidence>
<dbReference type="InterPro" id="IPR001789">
    <property type="entry name" value="Sig_transdc_resp-reg_receiver"/>
</dbReference>
<feature type="domain" description="Histidine kinase" evidence="21">
    <location>
        <begin position="1101"/>
        <end position="1323"/>
    </location>
</feature>
<evidence type="ECO:0000259" key="26">
    <source>
        <dbReference type="PROSITE" id="PS50894"/>
    </source>
</evidence>
<dbReference type="NCBIfam" id="TIGR00229">
    <property type="entry name" value="sensory_box"/>
    <property type="match status" value="2"/>
</dbReference>
<evidence type="ECO:0000259" key="22">
    <source>
        <dbReference type="PROSITE" id="PS50110"/>
    </source>
</evidence>
<dbReference type="PANTHER" id="PTHR45339:SF1">
    <property type="entry name" value="HYBRID SIGNAL TRANSDUCTION HISTIDINE KINASE J"/>
    <property type="match status" value="1"/>
</dbReference>
<dbReference type="Gene3D" id="3.40.50.2300">
    <property type="match status" value="2"/>
</dbReference>
<dbReference type="PROSITE" id="PS50894">
    <property type="entry name" value="HPT"/>
    <property type="match status" value="1"/>
</dbReference>
<proteinExistence type="inferred from homology"/>
<dbReference type="InterPro" id="IPR011006">
    <property type="entry name" value="CheY-like_superfamily"/>
</dbReference>
<feature type="domain" description="PAC" evidence="24">
    <location>
        <begin position="540"/>
        <end position="592"/>
    </location>
</feature>
<dbReference type="SUPFAM" id="SSF52172">
    <property type="entry name" value="CheY-like"/>
    <property type="match status" value="2"/>
</dbReference>
<accession>A0A367RUV8</accession>
<comment type="caution">
    <text evidence="27">The sequence shown here is derived from an EMBL/GenBank/DDBJ whole genome shotgun (WGS) entry which is preliminary data.</text>
</comment>
<feature type="transmembrane region" description="Helical" evidence="20">
    <location>
        <begin position="21"/>
        <end position="42"/>
    </location>
</feature>
<evidence type="ECO:0000259" key="23">
    <source>
        <dbReference type="PROSITE" id="PS50112"/>
    </source>
</evidence>
<dbReference type="InterPro" id="IPR000014">
    <property type="entry name" value="PAS"/>
</dbReference>
<dbReference type="GO" id="GO:0000155">
    <property type="term" value="F:phosphorelay sensor kinase activity"/>
    <property type="evidence" value="ECO:0007669"/>
    <property type="project" value="InterPro"/>
</dbReference>
<feature type="domain" description="Response regulatory" evidence="22">
    <location>
        <begin position="1488"/>
        <end position="1605"/>
    </location>
</feature>
<dbReference type="CDD" id="cd00156">
    <property type="entry name" value="REC"/>
    <property type="match status" value="1"/>
</dbReference>
<dbReference type="Gene3D" id="1.10.287.130">
    <property type="match status" value="1"/>
</dbReference>
<dbReference type="InterPro" id="IPR042240">
    <property type="entry name" value="CHASE_sf"/>
</dbReference>
<evidence type="ECO:0000256" key="4">
    <source>
        <dbReference type="ARBA" id="ARBA00012438"/>
    </source>
</evidence>
<keyword evidence="6 19" id="KW-0597">Phosphoprotein</keyword>
<feature type="domain" description="CHASE" evidence="25">
    <location>
        <begin position="123"/>
        <end position="204"/>
    </location>
</feature>
<dbReference type="InterPro" id="IPR003018">
    <property type="entry name" value="GAF"/>
</dbReference>
<dbReference type="SUPFAM" id="SSF47384">
    <property type="entry name" value="Homodimeric domain of signal transducing histidine kinase"/>
    <property type="match status" value="1"/>
</dbReference>
<dbReference type="Gene3D" id="1.20.120.160">
    <property type="entry name" value="HPT domain"/>
    <property type="match status" value="1"/>
</dbReference>
<evidence type="ECO:0000259" key="21">
    <source>
        <dbReference type="PROSITE" id="PS50109"/>
    </source>
</evidence>
<feature type="domain" description="PAS" evidence="23">
    <location>
        <begin position="467"/>
        <end position="523"/>
    </location>
</feature>
<dbReference type="SUPFAM" id="SSF55874">
    <property type="entry name" value="ATPase domain of HSP90 chaperone/DNA topoisomerase II/histidine kinase"/>
    <property type="match status" value="1"/>
</dbReference>
<feature type="modified residue" description="4-aspartylphosphate" evidence="19">
    <location>
        <position position="1537"/>
    </location>
</feature>
<evidence type="ECO:0000256" key="7">
    <source>
        <dbReference type="ARBA" id="ARBA00022679"/>
    </source>
</evidence>
<dbReference type="Pfam" id="PF01590">
    <property type="entry name" value="GAF"/>
    <property type="match status" value="2"/>
</dbReference>
<dbReference type="SMART" id="SM00388">
    <property type="entry name" value="HisKA"/>
    <property type="match status" value="1"/>
</dbReference>
<keyword evidence="10" id="KW-0418">Kinase</keyword>
<evidence type="ECO:0000256" key="16">
    <source>
        <dbReference type="ARBA" id="ARBA00068150"/>
    </source>
</evidence>
<dbReference type="SUPFAM" id="SSF47226">
    <property type="entry name" value="Histidine-containing phosphotransfer domain, HPT domain"/>
    <property type="match status" value="1"/>
</dbReference>
<dbReference type="InterPro" id="IPR029016">
    <property type="entry name" value="GAF-like_dom_sf"/>
</dbReference>
<evidence type="ECO:0000256" key="1">
    <source>
        <dbReference type="ARBA" id="ARBA00000085"/>
    </source>
</evidence>
<keyword evidence="12 20" id="KW-1133">Transmembrane helix</keyword>
<evidence type="ECO:0000256" key="2">
    <source>
        <dbReference type="ARBA" id="ARBA00004651"/>
    </source>
</evidence>
<dbReference type="GO" id="GO:0005886">
    <property type="term" value="C:plasma membrane"/>
    <property type="evidence" value="ECO:0007669"/>
    <property type="project" value="UniProtKB-SubCell"/>
</dbReference>
<dbReference type="InterPro" id="IPR003594">
    <property type="entry name" value="HATPase_dom"/>
</dbReference>
<dbReference type="PROSITE" id="PS50112">
    <property type="entry name" value="PAS"/>
    <property type="match status" value="2"/>
</dbReference>
<name>A0A367RUV8_NOSPU</name>
<dbReference type="InterPro" id="IPR036890">
    <property type="entry name" value="HATPase_C_sf"/>
</dbReference>
<dbReference type="EC" id="2.7.13.3" evidence="4"/>
<dbReference type="Pfam" id="PF13426">
    <property type="entry name" value="PAS_9"/>
    <property type="match status" value="2"/>
</dbReference>
<feature type="modified residue" description="4-aspartylphosphate" evidence="19">
    <location>
        <position position="1393"/>
    </location>
</feature>
<dbReference type="PROSITE" id="PS50109">
    <property type="entry name" value="HIS_KIN"/>
    <property type="match status" value="1"/>
</dbReference>
<evidence type="ECO:0000256" key="9">
    <source>
        <dbReference type="ARBA" id="ARBA00022741"/>
    </source>
</evidence>
<comment type="catalytic activity">
    <reaction evidence="1">
        <text>ATP + protein L-histidine = ADP + protein N-phospho-L-histidine.</text>
        <dbReference type="EC" id="2.7.13.3"/>
    </reaction>
</comment>
<comment type="subcellular location">
    <subcellularLocation>
        <location evidence="2">Cell membrane</location>
        <topology evidence="2">Multi-pass membrane protein</topology>
    </subcellularLocation>
</comment>
<sequence length="1753" mass="196969">MFKPFRFIFPQARQSRFYQQNIGRSLPVAIGIIISIIVLLLWQNLLIYQHTEITHLIAQEATAVKTGLSSRLDRRILALERMAKRWEASGGTLRPVWEVDAATYLKDIKGYQAIEWVDSTAHVRWIAPLKGNESTLNLDLSQSAQPRTALLTARNLRQTTLTRTLELTQGGKGFLVCVPLYVGERFDGYLVGVFQIQSLLDRILPEQVIQNYQIAIFDEDELIYRHGSASLATLSWTQKLTINLHGINWQVQIIPSSALLQQKRSLLPSLVLIGGLFIAWSLALALYFAQSAKRRSRRIELINQKLDLKISELQQTEINLQSTMTLQQAIFDSANYTIISTDTNGTICTFNAAAEQWLGYTAAEMIGKTTPAILHKPDEVVRRAAELSQELNRQIAPGFEVFVAKAHLGQIDEREWTYIAKDGSHFPVSLSLTTLHDRTGKLTGFLGIGTNITRRKQAEQSLQETLRELEFQKFALDQSASVAVTDDAGIITYANNKFCELTQYTREELIGQTHRLIKSDYHPPAFFKQLWSTIATGKVWRGEIQNRAKNGSSYWVDATIVPFLDNSGKPFKYLTIRFDITPIKKAKEELKESEAAIRSLHEITSAHYLNFESRIQKLLTMGCQVFNLEFGILGRVENSRYEVMAAQSPNNTLKKGDIFDIKQTLCSEVLNTNEPLTIEHTGASRWRNHAAYTAFGIESYIGTRVLVGDQVYSTLSFSSYAPRTEQFKSGHKELLKLMAQWIRSEIERQQAEEILQKEREFLKVLLDNVGAGIVACNADGILTLSNRTLQEWHNLPEQLISAEEWVQRYDLYLADGKTPMPKEDSPLFRALQGEQVHDLEMVMIPKYGSARTLIAGGQAIIDAQGRQLGAICVLNDISDRKASEESLLQSESMLKQQLRQTVLLKQITQQIRQSLDTKKIFQTAAIQIGQAFQVDRCLIHSYISDPSPRIPVVAEYVVPSYSSMLELEIPIADNPHARKIIAQDEAIASNDVYADPLLQGMQTICRNLDLKSMLIVRTSYQGKTNGIIGIQQCSHFRQWTLEEIELFEAVAAQVGIALAQAYLLEQETMQLEELTWKNWALKQAKLEAEAANRAKSEFLAMMSHEIRTPMNAIIGMTGLLLDMELAPEQHDFVEIIRSSSDSLLTIINDILDFSKIESGKLDLEEHPFNLRYCIEEALDLLAPQAAAKNLNLAYLIDAQTPSTIVKDVTRVRQILVNLIGNAIKFTAVGEIVISVTVKQVISKDEYEIQFAVKDTGIGIPQEQMERLFKPFSQVDASMTRQYGGTGLGLAISKRLCEMMGGSVCVESSVGVGSTFYFTLLAHSTSSSEDIDLGVVQPNLIGKRLLVVDDNATNRQLISLQAANWGMLVHSLESGLSALELINSGEQFDIALLDMRMPEMNGLTLAGQIHSLASCQNLPLVMLSDVERLIQKEHEEKLGLVSILTKPIKRSQLYNIFVHTLYNEKIFLSPTKSFPPAFYSQLSQKLPLRILLVEDVSLNQKVALLMLERIGYRADTANNGLEVLLALRQQSYDLVFMDVQMPEMDGLEATRRICQEWPDNSRPWIIAMTAHAMQGDREECLSAGMNDYISKPIRMEALVEAFKNYRILQPSANENQDLKVFVKKDEQGSQSEIEQQVILAPAIDAETFQALKDMVGDTEILAEFIDNYLEDAPQRLLAIHNAIDKKDATELRSVAHSLKSLSVTIGAMPFAELCQELETMGRTGTTLSASTLVPELETEYQRVEAALVLQHPNR</sequence>
<dbReference type="InterPro" id="IPR005467">
    <property type="entry name" value="His_kinase_dom"/>
</dbReference>
<evidence type="ECO:0000313" key="27">
    <source>
        <dbReference type="EMBL" id="RCJ40315.1"/>
    </source>
</evidence>
<dbReference type="SMART" id="SM00387">
    <property type="entry name" value="HATPase_c"/>
    <property type="match status" value="1"/>
</dbReference>
<dbReference type="GO" id="GO:0005524">
    <property type="term" value="F:ATP binding"/>
    <property type="evidence" value="ECO:0007669"/>
    <property type="project" value="UniProtKB-KW"/>
</dbReference>
<evidence type="ECO:0000259" key="24">
    <source>
        <dbReference type="PROSITE" id="PS50113"/>
    </source>
</evidence>
<keyword evidence="5" id="KW-1003">Cell membrane</keyword>
<dbReference type="Pfam" id="PF02518">
    <property type="entry name" value="HATPase_c"/>
    <property type="match status" value="1"/>
</dbReference>
<dbReference type="InterPro" id="IPR036641">
    <property type="entry name" value="HPT_dom_sf"/>
</dbReference>
<dbReference type="InterPro" id="IPR008207">
    <property type="entry name" value="Sig_transdc_His_kin_Hpt_dom"/>
</dbReference>
<dbReference type="FunFam" id="1.10.287.130:FF:000002">
    <property type="entry name" value="Two-component osmosensing histidine kinase"/>
    <property type="match status" value="1"/>
</dbReference>
<feature type="domain" description="HPt" evidence="26">
    <location>
        <begin position="1656"/>
        <end position="1749"/>
    </location>
</feature>
<dbReference type="FunFam" id="3.30.565.10:FF:000010">
    <property type="entry name" value="Sensor histidine kinase RcsC"/>
    <property type="match status" value="1"/>
</dbReference>
<dbReference type="EMBL" id="LXQE01000075">
    <property type="protein sequence ID" value="RCJ40315.1"/>
    <property type="molecule type" value="Genomic_DNA"/>
</dbReference>
<feature type="domain" description="PAC" evidence="24">
    <location>
        <begin position="412"/>
        <end position="464"/>
    </location>
</feature>
<evidence type="ECO:0000256" key="12">
    <source>
        <dbReference type="ARBA" id="ARBA00022989"/>
    </source>
</evidence>
<dbReference type="InterPro" id="IPR035965">
    <property type="entry name" value="PAS-like_dom_sf"/>
</dbReference>
<keyword evidence="14 20" id="KW-0472">Membrane</keyword>
<dbReference type="Pfam" id="PF00072">
    <property type="entry name" value="Response_reg"/>
    <property type="match status" value="2"/>
</dbReference>
<feature type="transmembrane region" description="Helical" evidence="20">
    <location>
        <begin position="266"/>
        <end position="289"/>
    </location>
</feature>
<evidence type="ECO:0000256" key="13">
    <source>
        <dbReference type="ARBA" id="ARBA00023012"/>
    </source>
</evidence>
<evidence type="ECO:0000256" key="17">
    <source>
        <dbReference type="ARBA" id="ARBA00074306"/>
    </source>
</evidence>
<dbReference type="InterPro" id="IPR004358">
    <property type="entry name" value="Sig_transdc_His_kin-like_C"/>
</dbReference>
<dbReference type="CDD" id="cd00082">
    <property type="entry name" value="HisKA"/>
    <property type="match status" value="1"/>
</dbReference>